<dbReference type="InterPro" id="IPR032675">
    <property type="entry name" value="LRR_dom_sf"/>
</dbReference>
<name>A0A2V1IMN0_9BACT</name>
<dbReference type="AlphaFoldDB" id="A0A2V1IMN0"/>
<gene>
    <name evidence="2" type="ORF">C5O23_11965</name>
</gene>
<comment type="caution">
    <text evidence="2">The sequence shown here is derived from an EMBL/GenBank/DDBJ whole genome shotgun (WGS) entry which is preliminary data.</text>
</comment>
<sequence length="99" mass="10976">MKKIFTRLILSAAVLLSTAGQAMAFTVDGINYTLKNGEAMVTGATSRDITSLLIPATVDYEGKTYPVNAIRHTAFNNYKSLRYVRFEDSDTYISCPRNT</sequence>
<evidence type="ECO:0000313" key="2">
    <source>
        <dbReference type="EMBL" id="PWB00702.1"/>
    </source>
</evidence>
<feature type="chain" id="PRO_5016044295" evidence="1">
    <location>
        <begin position="25"/>
        <end position="99"/>
    </location>
</feature>
<evidence type="ECO:0000256" key="1">
    <source>
        <dbReference type="SAM" id="SignalP"/>
    </source>
</evidence>
<dbReference type="GeneID" id="82527047"/>
<dbReference type="Gene3D" id="3.80.10.10">
    <property type="entry name" value="Ribonuclease Inhibitor"/>
    <property type="match status" value="1"/>
</dbReference>
<evidence type="ECO:0000313" key="3">
    <source>
        <dbReference type="Proteomes" id="UP000244905"/>
    </source>
</evidence>
<feature type="signal peptide" evidence="1">
    <location>
        <begin position="1"/>
        <end position="24"/>
    </location>
</feature>
<dbReference type="Proteomes" id="UP000244905">
    <property type="component" value="Unassembled WGS sequence"/>
</dbReference>
<protein>
    <submittedName>
        <fullName evidence="2">Uncharacterized protein</fullName>
    </submittedName>
</protein>
<keyword evidence="3" id="KW-1185">Reference proteome</keyword>
<keyword evidence="1" id="KW-0732">Signal</keyword>
<proteinExistence type="predicted"/>
<dbReference type="EMBL" id="PUEC01000033">
    <property type="protein sequence ID" value="PWB00702.1"/>
    <property type="molecule type" value="Genomic_DNA"/>
</dbReference>
<accession>A0A2V1IMN0</accession>
<dbReference type="RefSeq" id="WP_107033173.1">
    <property type="nucleotide sequence ID" value="NZ_CAJSYL010000043.1"/>
</dbReference>
<organism evidence="2 3">
    <name type="scientific">Duncaniella muris</name>
    <dbReference type="NCBI Taxonomy" id="2094150"/>
    <lineage>
        <taxon>Bacteria</taxon>
        <taxon>Pseudomonadati</taxon>
        <taxon>Bacteroidota</taxon>
        <taxon>Bacteroidia</taxon>
        <taxon>Bacteroidales</taxon>
        <taxon>Muribaculaceae</taxon>
        <taxon>Duncaniella</taxon>
    </lineage>
</organism>
<reference evidence="3" key="1">
    <citation type="submission" date="2018-02" db="EMBL/GenBank/DDBJ databases">
        <authorList>
            <person name="Clavel T."/>
            <person name="Strowig T."/>
        </authorList>
    </citation>
    <scope>NUCLEOTIDE SEQUENCE [LARGE SCALE GENOMIC DNA]</scope>
    <source>
        <strain evidence="3">DSM 103720</strain>
    </source>
</reference>